<feature type="transmembrane region" description="Helical" evidence="7">
    <location>
        <begin position="211"/>
        <end position="228"/>
    </location>
</feature>
<dbReference type="Proteomes" id="UP001432322">
    <property type="component" value="Unassembled WGS sequence"/>
</dbReference>
<dbReference type="InterPro" id="IPR022764">
    <property type="entry name" value="Peptidase_S54_rhomboid_dom"/>
</dbReference>
<accession>A0AAV5UX43</accession>
<proteinExistence type="inferred from homology"/>
<dbReference type="InterPro" id="IPR018247">
    <property type="entry name" value="EF_Hand_1_Ca_BS"/>
</dbReference>
<feature type="transmembrane region" description="Helical" evidence="7">
    <location>
        <begin position="109"/>
        <end position="134"/>
    </location>
</feature>
<comment type="caution">
    <text evidence="9">The sequence shown here is derived from an EMBL/GenBank/DDBJ whole genome shotgun (WGS) entry which is preliminary data.</text>
</comment>
<dbReference type="Gene3D" id="1.20.1540.10">
    <property type="entry name" value="Rhomboid-like"/>
    <property type="match status" value="1"/>
</dbReference>
<feature type="transmembrane region" description="Helical" evidence="7">
    <location>
        <begin position="234"/>
        <end position="254"/>
    </location>
</feature>
<evidence type="ECO:0000256" key="6">
    <source>
        <dbReference type="ARBA" id="ARBA00023136"/>
    </source>
</evidence>
<keyword evidence="3 7" id="KW-0812">Transmembrane</keyword>
<evidence type="ECO:0000256" key="4">
    <source>
        <dbReference type="ARBA" id="ARBA00022837"/>
    </source>
</evidence>
<dbReference type="PANTHER" id="PTHR45840:SF2">
    <property type="entry name" value="PROTEIN RHOMBOID-RELATED"/>
    <property type="match status" value="1"/>
</dbReference>
<evidence type="ECO:0000256" key="7">
    <source>
        <dbReference type="SAM" id="Phobius"/>
    </source>
</evidence>
<dbReference type="InterPro" id="IPR011992">
    <property type="entry name" value="EF-hand-dom_pair"/>
</dbReference>
<dbReference type="InterPro" id="IPR035952">
    <property type="entry name" value="Rhomboid-like_sf"/>
</dbReference>
<keyword evidence="10" id="KW-1185">Reference proteome</keyword>
<gene>
    <name evidence="9" type="ORF">PFISCL1PPCAC_2610</name>
</gene>
<dbReference type="GO" id="GO:0005509">
    <property type="term" value="F:calcium ion binding"/>
    <property type="evidence" value="ECO:0007669"/>
    <property type="project" value="InterPro"/>
</dbReference>
<name>A0AAV5UX43_9BILA</name>
<feature type="transmembrane region" description="Helical" evidence="7">
    <location>
        <begin position="266"/>
        <end position="287"/>
    </location>
</feature>
<evidence type="ECO:0000256" key="1">
    <source>
        <dbReference type="ARBA" id="ARBA00004141"/>
    </source>
</evidence>
<dbReference type="PROSITE" id="PS00018">
    <property type="entry name" value="EF_HAND_1"/>
    <property type="match status" value="1"/>
</dbReference>
<evidence type="ECO:0000256" key="5">
    <source>
        <dbReference type="ARBA" id="ARBA00022989"/>
    </source>
</evidence>
<feature type="domain" description="EF-hand" evidence="8">
    <location>
        <begin position="43"/>
        <end position="78"/>
    </location>
</feature>
<dbReference type="GO" id="GO:0004252">
    <property type="term" value="F:serine-type endopeptidase activity"/>
    <property type="evidence" value="ECO:0007669"/>
    <property type="project" value="InterPro"/>
</dbReference>
<organism evidence="9 10">
    <name type="scientific">Pristionchus fissidentatus</name>
    <dbReference type="NCBI Taxonomy" id="1538716"/>
    <lineage>
        <taxon>Eukaryota</taxon>
        <taxon>Metazoa</taxon>
        <taxon>Ecdysozoa</taxon>
        <taxon>Nematoda</taxon>
        <taxon>Chromadorea</taxon>
        <taxon>Rhabditida</taxon>
        <taxon>Rhabditina</taxon>
        <taxon>Diplogasteromorpha</taxon>
        <taxon>Diplogasteroidea</taxon>
        <taxon>Neodiplogasteridae</taxon>
        <taxon>Pristionchus</taxon>
    </lineage>
</organism>
<protein>
    <recommendedName>
        <fullName evidence="8">EF-hand domain-containing protein</fullName>
    </recommendedName>
</protein>
<dbReference type="SUPFAM" id="SSF47473">
    <property type="entry name" value="EF-hand"/>
    <property type="match status" value="1"/>
</dbReference>
<reference evidence="9" key="1">
    <citation type="submission" date="2023-10" db="EMBL/GenBank/DDBJ databases">
        <title>Genome assembly of Pristionchus species.</title>
        <authorList>
            <person name="Yoshida K."/>
            <person name="Sommer R.J."/>
        </authorList>
    </citation>
    <scope>NUCLEOTIDE SEQUENCE</scope>
    <source>
        <strain evidence="9">RS5133</strain>
    </source>
</reference>
<dbReference type="PANTHER" id="PTHR45840">
    <property type="entry name" value="RHOMBOID-RELATED PROTEIN"/>
    <property type="match status" value="1"/>
</dbReference>
<dbReference type="SUPFAM" id="SSF144091">
    <property type="entry name" value="Rhomboid-like"/>
    <property type="match status" value="1"/>
</dbReference>
<feature type="transmembrane region" description="Helical" evidence="7">
    <location>
        <begin position="184"/>
        <end position="204"/>
    </location>
</feature>
<dbReference type="InterPro" id="IPR002048">
    <property type="entry name" value="EF_hand_dom"/>
</dbReference>
<dbReference type="EMBL" id="BTSY01000001">
    <property type="protein sequence ID" value="GMT11313.1"/>
    <property type="molecule type" value="Genomic_DNA"/>
</dbReference>
<evidence type="ECO:0000256" key="2">
    <source>
        <dbReference type="ARBA" id="ARBA00009045"/>
    </source>
</evidence>
<evidence type="ECO:0000313" key="10">
    <source>
        <dbReference type="Proteomes" id="UP001432322"/>
    </source>
</evidence>
<sequence length="364" mass="41751">MDKKSSEVDRVRDTFRTISGGRECVPLMKIRKELMERQDELDIDELRIRSFLKKSDTDADRFIDLEEFEIIMAKGLGKTNRIRKALICIANTVIAKKQRLQMTSYLDRYTFWPPPIFIILISLAQVCAFCLYYSTDSRQTNLFFACPGCFGDDMQKPGSLIFAPIKSRSEWWRFLTYQFINQGFLYFIVKVLLQMVIGIPLEIVHKCWRIALIYVLAIVSGSTLQYSIDPSVYLIGNTAGLYALIFTHLSNIVLNWESMPFRRIRIAAILIFIVVETASIHFSHAIFGECTMVTHSAQLAGLITGLFFGLSILYPLVREDCHVVARAVAATFYAFFLVELLIFTVIRDPLPPNLSCWNSTIDRN</sequence>
<evidence type="ECO:0000313" key="9">
    <source>
        <dbReference type="EMBL" id="GMT11313.1"/>
    </source>
</evidence>
<keyword evidence="6 7" id="KW-0472">Membrane</keyword>
<keyword evidence="5 7" id="KW-1133">Transmembrane helix</keyword>
<comment type="subcellular location">
    <subcellularLocation>
        <location evidence="1">Membrane</location>
        <topology evidence="1">Multi-pass membrane protein</topology>
    </subcellularLocation>
</comment>
<feature type="transmembrane region" description="Helical" evidence="7">
    <location>
        <begin position="324"/>
        <end position="346"/>
    </location>
</feature>
<feature type="transmembrane region" description="Helical" evidence="7">
    <location>
        <begin position="299"/>
        <end position="317"/>
    </location>
</feature>
<dbReference type="Pfam" id="PF01694">
    <property type="entry name" value="Rhomboid"/>
    <property type="match status" value="1"/>
</dbReference>
<comment type="similarity">
    <text evidence="2">Belongs to the peptidase S54 family.</text>
</comment>
<dbReference type="GO" id="GO:0016020">
    <property type="term" value="C:membrane"/>
    <property type="evidence" value="ECO:0007669"/>
    <property type="project" value="UniProtKB-SubCell"/>
</dbReference>
<evidence type="ECO:0000259" key="8">
    <source>
        <dbReference type="PROSITE" id="PS50222"/>
    </source>
</evidence>
<dbReference type="AlphaFoldDB" id="A0AAV5UX43"/>
<dbReference type="InterPro" id="IPR051739">
    <property type="entry name" value="Rhomboid_IM_Serine_Proteases"/>
</dbReference>
<dbReference type="PROSITE" id="PS50222">
    <property type="entry name" value="EF_HAND_2"/>
    <property type="match status" value="1"/>
</dbReference>
<keyword evidence="4" id="KW-0106">Calcium</keyword>
<evidence type="ECO:0000256" key="3">
    <source>
        <dbReference type="ARBA" id="ARBA00022692"/>
    </source>
</evidence>